<evidence type="ECO:0000313" key="3">
    <source>
        <dbReference type="Proteomes" id="UP001628179"/>
    </source>
</evidence>
<organism evidence="2 3">
    <name type="scientific">Madurella fahalii</name>
    <dbReference type="NCBI Taxonomy" id="1157608"/>
    <lineage>
        <taxon>Eukaryota</taxon>
        <taxon>Fungi</taxon>
        <taxon>Dikarya</taxon>
        <taxon>Ascomycota</taxon>
        <taxon>Pezizomycotina</taxon>
        <taxon>Sordariomycetes</taxon>
        <taxon>Sordariomycetidae</taxon>
        <taxon>Sordariales</taxon>
        <taxon>Sordariales incertae sedis</taxon>
        <taxon>Madurella</taxon>
    </lineage>
</organism>
<gene>
    <name evidence="2" type="ORF">MFIFM68171_07904</name>
</gene>
<comment type="caution">
    <text evidence="2">The sequence shown here is derived from an EMBL/GenBank/DDBJ whole genome shotgun (WGS) entry which is preliminary data.</text>
</comment>
<evidence type="ECO:0000313" key="2">
    <source>
        <dbReference type="EMBL" id="GAB1317694.1"/>
    </source>
</evidence>
<feature type="compositionally biased region" description="Basic residues" evidence="1">
    <location>
        <begin position="216"/>
        <end position="229"/>
    </location>
</feature>
<evidence type="ECO:0000256" key="1">
    <source>
        <dbReference type="SAM" id="MobiDB-lite"/>
    </source>
</evidence>
<reference evidence="2 3" key="1">
    <citation type="submission" date="2024-09" db="EMBL/GenBank/DDBJ databases">
        <title>Itraconazole resistance in Madurella fahalii resulting from another homologue of gene encoding cytochrome P450 14-alpha sterol demethylase (CYP51).</title>
        <authorList>
            <person name="Yoshioka I."/>
            <person name="Fahal A.H."/>
            <person name="Kaneko S."/>
            <person name="Yaguchi T."/>
        </authorList>
    </citation>
    <scope>NUCLEOTIDE SEQUENCE [LARGE SCALE GENOMIC DNA]</scope>
    <source>
        <strain evidence="2 3">IFM 68171</strain>
    </source>
</reference>
<dbReference type="EMBL" id="BAAFSV010000004">
    <property type="protein sequence ID" value="GAB1317694.1"/>
    <property type="molecule type" value="Genomic_DNA"/>
</dbReference>
<accession>A0ABQ0GIV9</accession>
<dbReference type="Gene3D" id="2.40.70.10">
    <property type="entry name" value="Acid Proteases"/>
    <property type="match status" value="1"/>
</dbReference>
<proteinExistence type="predicted"/>
<feature type="compositionally biased region" description="Basic and acidic residues" evidence="1">
    <location>
        <begin position="200"/>
        <end position="215"/>
    </location>
</feature>
<feature type="region of interest" description="Disordered" evidence="1">
    <location>
        <begin position="200"/>
        <end position="229"/>
    </location>
</feature>
<dbReference type="Proteomes" id="UP001628179">
    <property type="component" value="Unassembled WGS sequence"/>
</dbReference>
<dbReference type="GeneID" id="98178647"/>
<protein>
    <submittedName>
        <fullName evidence="2">Uncharacterized protein</fullName>
    </submittedName>
</protein>
<keyword evidence="3" id="KW-1185">Reference proteome</keyword>
<sequence>MDQSPFPAEEVRKFRQVEMNQLNYRRIGAAINGGYTTPDEEDIAKFLKEMEEKKKKEKERFVKWMWIYNGARGEFQPIQVMLDSGSRSMGANFVTPDMVREYRLKPVKIDEVGFKLVNGVYLGCHEQVTFFWRGKDRKDRNVTCLVLPESSPIDMPLLGHDFMVEYGDNLLEEAPGTIAYVTQSEKTLEWVEIAEVVRPAEAEEKTQEQKQDLRPSHKNKKNRRFNRRR</sequence>
<dbReference type="RefSeq" id="XP_070919425.1">
    <property type="nucleotide sequence ID" value="XM_071063324.1"/>
</dbReference>
<name>A0ABQ0GIV9_9PEZI</name>
<dbReference type="InterPro" id="IPR021109">
    <property type="entry name" value="Peptidase_aspartic_dom_sf"/>
</dbReference>